<evidence type="ECO:0000313" key="2">
    <source>
        <dbReference type="RefSeq" id="XP_008239273.1"/>
    </source>
</evidence>
<reference evidence="2" key="2">
    <citation type="submission" date="2025-08" db="UniProtKB">
        <authorList>
            <consortium name="RefSeq"/>
        </authorList>
    </citation>
    <scope>IDENTIFICATION</scope>
</reference>
<accession>A0ABM0PGF4</accession>
<organism evidence="1 2">
    <name type="scientific">Prunus mume</name>
    <name type="common">Japanese apricot</name>
    <name type="synonym">Armeniaca mume</name>
    <dbReference type="NCBI Taxonomy" id="102107"/>
    <lineage>
        <taxon>Eukaryota</taxon>
        <taxon>Viridiplantae</taxon>
        <taxon>Streptophyta</taxon>
        <taxon>Embryophyta</taxon>
        <taxon>Tracheophyta</taxon>
        <taxon>Spermatophyta</taxon>
        <taxon>Magnoliopsida</taxon>
        <taxon>eudicotyledons</taxon>
        <taxon>Gunneridae</taxon>
        <taxon>Pentapetalae</taxon>
        <taxon>rosids</taxon>
        <taxon>fabids</taxon>
        <taxon>Rosales</taxon>
        <taxon>Rosaceae</taxon>
        <taxon>Amygdaloideae</taxon>
        <taxon>Amygdaleae</taxon>
        <taxon>Prunus</taxon>
    </lineage>
</organism>
<sequence length="89" mass="9976">MNQKCSNFIIERFLPDATTLAASSAPQLNVSHISSSNELSYPWNYPEPEACVSRRVCRQSYSSPKGCGLHVFFPWSMKHKLCGVKSPIN</sequence>
<keyword evidence="1" id="KW-1185">Reference proteome</keyword>
<proteinExistence type="predicted"/>
<name>A0ABM0PGF4_PRUMU</name>
<dbReference type="RefSeq" id="XP_008239273.1">
    <property type="nucleotide sequence ID" value="XM_008241051.1"/>
</dbReference>
<protein>
    <submittedName>
        <fullName evidence="2">Uncharacterized protein LOC103337882</fullName>
    </submittedName>
</protein>
<evidence type="ECO:0000313" key="1">
    <source>
        <dbReference type="Proteomes" id="UP000694861"/>
    </source>
</evidence>
<gene>
    <name evidence="2" type="primary">LOC103337882</name>
</gene>
<dbReference type="Proteomes" id="UP000694861">
    <property type="component" value="Linkage group LG7"/>
</dbReference>
<reference evidence="1" key="1">
    <citation type="journal article" date="2012" name="Nat. Commun.">
        <title>The genome of Prunus mume.</title>
        <authorList>
            <person name="Zhang Q."/>
            <person name="Chen W."/>
            <person name="Sun L."/>
            <person name="Zhao F."/>
            <person name="Huang B."/>
            <person name="Yang W."/>
            <person name="Tao Y."/>
            <person name="Wang J."/>
            <person name="Yuan Z."/>
            <person name="Fan G."/>
            <person name="Xing Z."/>
            <person name="Han C."/>
            <person name="Pan H."/>
            <person name="Zhong X."/>
            <person name="Shi W."/>
            <person name="Liang X."/>
            <person name="Du D."/>
            <person name="Sun F."/>
            <person name="Xu Z."/>
            <person name="Hao R."/>
            <person name="Lv T."/>
            <person name="Lv Y."/>
            <person name="Zheng Z."/>
            <person name="Sun M."/>
            <person name="Luo L."/>
            <person name="Cai M."/>
            <person name="Gao Y."/>
            <person name="Wang J."/>
            <person name="Yin Y."/>
            <person name="Xu X."/>
            <person name="Cheng T."/>
            <person name="Wang J."/>
        </authorList>
    </citation>
    <scope>NUCLEOTIDE SEQUENCE [LARGE SCALE GENOMIC DNA]</scope>
</reference>
<dbReference type="GeneID" id="103337882"/>